<reference evidence="2 3" key="1">
    <citation type="journal article" date="2012" name="BMC Genomics">
        <title>Tools to kill: Genome of one of the most destructive plant pathogenic fungi Macrophomina phaseolina.</title>
        <authorList>
            <person name="Islam M.S."/>
            <person name="Haque M.S."/>
            <person name="Islam M.M."/>
            <person name="Emdad E.M."/>
            <person name="Halim A."/>
            <person name="Hossen Q.M.M."/>
            <person name="Hossain M.Z."/>
            <person name="Ahmed B."/>
            <person name="Rahim S."/>
            <person name="Rahman M.S."/>
            <person name="Alam M.M."/>
            <person name="Hou S."/>
            <person name="Wan X."/>
            <person name="Saito J.A."/>
            <person name="Alam M."/>
        </authorList>
    </citation>
    <scope>NUCLEOTIDE SEQUENCE [LARGE SCALE GENOMIC DNA]</scope>
    <source>
        <strain evidence="2 3">MS6</strain>
    </source>
</reference>
<dbReference type="eggNOG" id="ENOG502RZIH">
    <property type="taxonomic scope" value="Eukaryota"/>
</dbReference>
<evidence type="ECO:0000259" key="1">
    <source>
        <dbReference type="Pfam" id="PF12697"/>
    </source>
</evidence>
<dbReference type="InterPro" id="IPR029058">
    <property type="entry name" value="AB_hydrolase_fold"/>
</dbReference>
<evidence type="ECO:0000313" key="2">
    <source>
        <dbReference type="EMBL" id="EKG16194.1"/>
    </source>
</evidence>
<name>K2S0Z9_MACPH</name>
<dbReference type="STRING" id="1126212.K2S0Z9"/>
<accession>K2S0Z9</accession>
<dbReference type="VEuPathDB" id="FungiDB:MPH_06631"/>
<organism evidence="2 3">
    <name type="scientific">Macrophomina phaseolina (strain MS6)</name>
    <name type="common">Charcoal rot fungus</name>
    <dbReference type="NCBI Taxonomy" id="1126212"/>
    <lineage>
        <taxon>Eukaryota</taxon>
        <taxon>Fungi</taxon>
        <taxon>Dikarya</taxon>
        <taxon>Ascomycota</taxon>
        <taxon>Pezizomycotina</taxon>
        <taxon>Dothideomycetes</taxon>
        <taxon>Dothideomycetes incertae sedis</taxon>
        <taxon>Botryosphaeriales</taxon>
        <taxon>Botryosphaeriaceae</taxon>
        <taxon>Macrophomina</taxon>
    </lineage>
</organism>
<dbReference type="SUPFAM" id="SSF53474">
    <property type="entry name" value="alpha/beta-Hydrolases"/>
    <property type="match status" value="1"/>
</dbReference>
<dbReference type="Gene3D" id="3.40.50.1820">
    <property type="entry name" value="alpha/beta hydrolase"/>
    <property type="match status" value="1"/>
</dbReference>
<dbReference type="PANTHER" id="PTHR37017:SF11">
    <property type="entry name" value="ESTERASE_LIPASE_THIOESTERASE DOMAIN-CONTAINING PROTEIN"/>
    <property type="match status" value="1"/>
</dbReference>
<dbReference type="Proteomes" id="UP000007129">
    <property type="component" value="Unassembled WGS sequence"/>
</dbReference>
<dbReference type="OrthoDB" id="408373at2759"/>
<dbReference type="InParanoid" id="K2S0Z9"/>
<gene>
    <name evidence="2" type="ORF">MPH_06631</name>
</gene>
<feature type="domain" description="AB hydrolase-1" evidence="1">
    <location>
        <begin position="7"/>
        <end position="258"/>
    </location>
</feature>
<evidence type="ECO:0000313" key="3">
    <source>
        <dbReference type="Proteomes" id="UP000007129"/>
    </source>
</evidence>
<dbReference type="InterPro" id="IPR052897">
    <property type="entry name" value="Sec-Metab_Biosynth_Hydrolase"/>
</dbReference>
<comment type="caution">
    <text evidence="2">The sequence shown here is derived from an EMBL/GenBank/DDBJ whole genome shotgun (WGS) entry which is preliminary data.</text>
</comment>
<protein>
    <submittedName>
        <fullName evidence="2">Microsomal signal peptidase 12kDa subunit</fullName>
    </submittedName>
</protein>
<dbReference type="InterPro" id="IPR000073">
    <property type="entry name" value="AB_hydrolase_1"/>
</dbReference>
<dbReference type="Pfam" id="PF12697">
    <property type="entry name" value="Abhydrolase_6"/>
    <property type="match status" value="1"/>
</dbReference>
<dbReference type="EMBL" id="AHHD01000284">
    <property type="protein sequence ID" value="EKG16194.1"/>
    <property type="molecule type" value="Genomic_DNA"/>
</dbReference>
<dbReference type="HOGENOM" id="CLU_046066_1_3_1"/>
<sequence>MAPKPTVVLVPGAWHVEHTYHKLIPDLERRGYSTLAIRNPSLGQPMRDGLVDEDAAHLRSVVDRLLDDGKEVVVAAHSYAGSVLSPALANYAWKKGDKGCVLGLVYIAAFVLPEGKSIAAIMFPPDGSDSPLKADELLHFLHTNEHRPANTSTYLPTPKNGFIQPPDPHVFYNDLPESEQQELAKHLLPNPGNVGTVPGRGAPWKNVPAVYLKCLKDVILPPAVQQRMLDAVGGDALRVVELDSSHSPMLSMPEKVGDAVMLVERLGRESVEKERL</sequence>
<dbReference type="AlphaFoldDB" id="K2S0Z9"/>
<dbReference type="PANTHER" id="PTHR37017">
    <property type="entry name" value="AB HYDROLASE-1 DOMAIN-CONTAINING PROTEIN-RELATED"/>
    <property type="match status" value="1"/>
</dbReference>
<proteinExistence type="predicted"/>